<dbReference type="KEGG" id="aplc:110979247"/>
<dbReference type="GO" id="GO:0000177">
    <property type="term" value="C:cytoplasmic exosome (RNase complex)"/>
    <property type="evidence" value="ECO:0007669"/>
    <property type="project" value="TreeGrafter"/>
</dbReference>
<evidence type="ECO:0000256" key="3">
    <source>
        <dbReference type="ARBA" id="ARBA00006678"/>
    </source>
</evidence>
<evidence type="ECO:0000313" key="17">
    <source>
        <dbReference type="RefSeq" id="XP_022090559.1"/>
    </source>
</evidence>
<evidence type="ECO:0000256" key="6">
    <source>
        <dbReference type="ARBA" id="ARBA00022553"/>
    </source>
</evidence>
<keyword evidence="5" id="KW-0698">rRNA processing</keyword>
<evidence type="ECO:0000256" key="9">
    <source>
        <dbReference type="ARBA" id="ARBA00023242"/>
    </source>
</evidence>
<dbReference type="CDD" id="cd11372">
    <property type="entry name" value="RNase_PH_RRP46"/>
    <property type="match status" value="1"/>
</dbReference>
<dbReference type="Proteomes" id="UP000694845">
    <property type="component" value="Unplaced"/>
</dbReference>
<dbReference type="Pfam" id="PF01138">
    <property type="entry name" value="RNase_PH"/>
    <property type="match status" value="1"/>
</dbReference>
<dbReference type="GO" id="GO:0071051">
    <property type="term" value="P:poly(A)-dependent snoRNA 3'-end processing"/>
    <property type="evidence" value="ECO:0007669"/>
    <property type="project" value="TreeGrafter"/>
</dbReference>
<dbReference type="SUPFAM" id="SSF54211">
    <property type="entry name" value="Ribosomal protein S5 domain 2-like"/>
    <property type="match status" value="1"/>
</dbReference>
<dbReference type="GO" id="GO:0000176">
    <property type="term" value="C:nuclear exosome (RNase complex)"/>
    <property type="evidence" value="ECO:0007669"/>
    <property type="project" value="TreeGrafter"/>
</dbReference>
<dbReference type="InterPro" id="IPR001247">
    <property type="entry name" value="ExoRNase_PH_dom1"/>
</dbReference>
<keyword evidence="9" id="KW-0539">Nucleus</keyword>
<evidence type="ECO:0000256" key="10">
    <source>
        <dbReference type="ARBA" id="ARBA00063400"/>
    </source>
</evidence>
<dbReference type="SUPFAM" id="SSF55666">
    <property type="entry name" value="Ribonuclease PH domain 2-like"/>
    <property type="match status" value="1"/>
</dbReference>
<accession>A0A8B7YBD6</accession>
<dbReference type="CTD" id="56915"/>
<reference evidence="17" key="1">
    <citation type="submission" date="2025-08" db="UniProtKB">
        <authorList>
            <consortium name="RefSeq"/>
        </authorList>
    </citation>
    <scope>IDENTIFICATION</scope>
</reference>
<dbReference type="InterPro" id="IPR020568">
    <property type="entry name" value="Ribosomal_Su5_D2-typ_SF"/>
</dbReference>
<evidence type="ECO:0000256" key="13">
    <source>
        <dbReference type="ARBA" id="ARBA00083630"/>
    </source>
</evidence>
<dbReference type="GeneID" id="110979247"/>
<dbReference type="InterPro" id="IPR036345">
    <property type="entry name" value="ExoRNase_PH_dom2_sf"/>
</dbReference>
<dbReference type="InterPro" id="IPR050080">
    <property type="entry name" value="RNase_PH"/>
</dbReference>
<dbReference type="Pfam" id="PF03725">
    <property type="entry name" value="RNase_PH_C"/>
    <property type="match status" value="1"/>
</dbReference>
<comment type="similarity">
    <text evidence="3">Belongs to the RNase PH family.</text>
</comment>
<evidence type="ECO:0000256" key="8">
    <source>
        <dbReference type="ARBA" id="ARBA00023125"/>
    </source>
</evidence>
<comment type="subunit">
    <text evidence="10">Homodimer. Component of the RNA exosome core complex (Exo-9), composed of EXOSC1, EXOSC2, EXOSC3, EXOSC4, EXOSC5, EXOSC6, EXOSC7, EXOSC8 and EXOSC9; within the complex interacts with EXOSC3, EXOSC8, and EXOSC9. The catalytically inactive RNA exosome core complex (Exo-9) associates with the catalytic subunit EXOSC10/RRP6. Exo-9 may associate with DIS3 to form the nucleolar exosome complex, or DIS3L to form the cytoplasmic exosome complex. Exo-9 is formed by a hexameric base ring consisting of the heterodimers EXOSC4-EXOSC9, EXOSC5-EXOSC8 and EXOSC6-EXOSC7, and a cap ring consisting of EXOSC1, EXOSC2 and EXOSC3. The RNA exosome complex associates with cofactors C1D/RRP47, MPHOSPH6/MPP6 and MTREX/MTR4. Interacts with GTPBP1. Interacts with ZC3HAV1. Interacts with DDX17 only in the presence of ZC3HAV1 in an RNA-independent manner.</text>
</comment>
<dbReference type="InterPro" id="IPR015847">
    <property type="entry name" value="ExoRNase_PH_dom2"/>
</dbReference>
<dbReference type="FunFam" id="3.30.230.70:FF:000012">
    <property type="entry name" value="exosome complex component RRP46"/>
    <property type="match status" value="1"/>
</dbReference>
<organism evidence="16 17">
    <name type="scientific">Acanthaster planci</name>
    <name type="common">Crown-of-thorns starfish</name>
    <dbReference type="NCBI Taxonomy" id="133434"/>
    <lineage>
        <taxon>Eukaryota</taxon>
        <taxon>Metazoa</taxon>
        <taxon>Echinodermata</taxon>
        <taxon>Eleutherozoa</taxon>
        <taxon>Asterozoa</taxon>
        <taxon>Asteroidea</taxon>
        <taxon>Valvatacea</taxon>
        <taxon>Valvatida</taxon>
        <taxon>Acanthasteridae</taxon>
        <taxon>Acanthaster</taxon>
    </lineage>
</organism>
<keyword evidence="8" id="KW-0238">DNA-binding</keyword>
<proteinExistence type="inferred from homology"/>
<evidence type="ECO:0000256" key="2">
    <source>
        <dbReference type="ARBA" id="ARBA00004604"/>
    </source>
</evidence>
<dbReference type="GO" id="GO:0003677">
    <property type="term" value="F:DNA binding"/>
    <property type="evidence" value="ECO:0007669"/>
    <property type="project" value="UniProtKB-KW"/>
</dbReference>
<evidence type="ECO:0000256" key="5">
    <source>
        <dbReference type="ARBA" id="ARBA00022552"/>
    </source>
</evidence>
<dbReference type="PANTHER" id="PTHR11953:SF1">
    <property type="entry name" value="EXOSOME COMPLEX COMPONENT RRP46"/>
    <property type="match status" value="1"/>
</dbReference>
<protein>
    <recommendedName>
        <fullName evidence="11">Exosome complex component RRP46</fullName>
    </recommendedName>
    <alternativeName>
        <fullName evidence="13">Exosome component 5</fullName>
    </alternativeName>
    <alternativeName>
        <fullName evidence="12">Ribosomal RNA-processing protein 46</fullName>
    </alternativeName>
</protein>
<comment type="subcellular location">
    <subcellularLocation>
        <location evidence="1">Cytoplasm</location>
    </subcellularLocation>
    <subcellularLocation>
        <location evidence="2">Nucleus</location>
        <location evidence="2">Nucleolus</location>
    </subcellularLocation>
</comment>
<keyword evidence="4" id="KW-0963">Cytoplasm</keyword>
<evidence type="ECO:0000256" key="11">
    <source>
        <dbReference type="ARBA" id="ARBA00069877"/>
    </source>
</evidence>
<name>A0A8B7YBD6_ACAPL</name>
<gene>
    <name evidence="17" type="primary">LOC110979247</name>
</gene>
<evidence type="ECO:0000256" key="1">
    <source>
        <dbReference type="ARBA" id="ARBA00004496"/>
    </source>
</evidence>
<keyword evidence="7" id="KW-0271">Exosome</keyword>
<keyword evidence="6" id="KW-0597">Phosphoprotein</keyword>
<dbReference type="Gene3D" id="3.30.230.70">
    <property type="entry name" value="GHMP Kinase, N-terminal domain"/>
    <property type="match status" value="1"/>
</dbReference>
<evidence type="ECO:0000313" key="16">
    <source>
        <dbReference type="Proteomes" id="UP000694845"/>
    </source>
</evidence>
<evidence type="ECO:0000256" key="7">
    <source>
        <dbReference type="ARBA" id="ARBA00022835"/>
    </source>
</evidence>
<evidence type="ECO:0000256" key="4">
    <source>
        <dbReference type="ARBA" id="ARBA00022490"/>
    </source>
</evidence>
<sequence>MPLDIVITRAFSLDIQLKFQFFSMNSSDLDVDPELRAASSEQSLLSRPDGSATFTQGDTSVMAAVYGPADVRLNKEIIDRATVEVIYKPKSGMPGIREKSKEQLIRNSCEAVILTTLHPRSSITIVTQEIQDSGSLLSCCVNASCMALMDAGIPMKCLVAAVTCMLDSDGRLVLDPTDKQAKDAQCLASFAFDSRHKKVITSSFQGSCTVQEYQSLLASCQTASQKVFDFYRTSVEHRLTKS</sequence>
<dbReference type="OrthoDB" id="27298at2759"/>
<dbReference type="RefSeq" id="XP_022090559.1">
    <property type="nucleotide sequence ID" value="XM_022234867.1"/>
</dbReference>
<feature type="domain" description="Exoribonuclease phosphorolytic" evidence="15">
    <location>
        <begin position="157"/>
        <end position="212"/>
    </location>
</feature>
<dbReference type="GO" id="GO:0006364">
    <property type="term" value="P:rRNA processing"/>
    <property type="evidence" value="ECO:0007669"/>
    <property type="project" value="UniProtKB-KW"/>
</dbReference>
<keyword evidence="16" id="KW-1185">Reference proteome</keyword>
<evidence type="ECO:0000256" key="12">
    <source>
        <dbReference type="ARBA" id="ARBA00077932"/>
    </source>
</evidence>
<dbReference type="GO" id="GO:0016075">
    <property type="term" value="P:rRNA catabolic process"/>
    <property type="evidence" value="ECO:0007669"/>
    <property type="project" value="TreeGrafter"/>
</dbReference>
<dbReference type="GO" id="GO:0071028">
    <property type="term" value="P:nuclear mRNA surveillance"/>
    <property type="evidence" value="ECO:0007669"/>
    <property type="project" value="TreeGrafter"/>
</dbReference>
<dbReference type="AlphaFoldDB" id="A0A8B7YBD6"/>
<evidence type="ECO:0000259" key="15">
    <source>
        <dbReference type="Pfam" id="PF03725"/>
    </source>
</evidence>
<dbReference type="InterPro" id="IPR027408">
    <property type="entry name" value="PNPase/RNase_PH_dom_sf"/>
</dbReference>
<feature type="domain" description="Exoribonuclease phosphorolytic" evidence="14">
    <location>
        <begin position="34"/>
        <end position="154"/>
    </location>
</feature>
<evidence type="ECO:0000259" key="14">
    <source>
        <dbReference type="Pfam" id="PF01138"/>
    </source>
</evidence>
<dbReference type="PANTHER" id="PTHR11953">
    <property type="entry name" value="EXOSOME COMPLEX COMPONENT"/>
    <property type="match status" value="1"/>
</dbReference>
<dbReference type="GO" id="GO:0034475">
    <property type="term" value="P:U4 snRNA 3'-end processing"/>
    <property type="evidence" value="ECO:0007669"/>
    <property type="project" value="TreeGrafter"/>
</dbReference>
<dbReference type="GO" id="GO:0005730">
    <property type="term" value="C:nucleolus"/>
    <property type="evidence" value="ECO:0007669"/>
    <property type="project" value="UniProtKB-SubCell"/>
</dbReference>
<dbReference type="GO" id="GO:0003723">
    <property type="term" value="F:RNA binding"/>
    <property type="evidence" value="ECO:0007669"/>
    <property type="project" value="TreeGrafter"/>
</dbReference>